<feature type="transmembrane region" description="Helical" evidence="1">
    <location>
        <begin position="68"/>
        <end position="88"/>
    </location>
</feature>
<keyword evidence="1" id="KW-1133">Transmembrane helix</keyword>
<dbReference type="RefSeq" id="WP_063358100.1">
    <property type="nucleotide sequence ID" value="NZ_AQHB01000041.1"/>
</dbReference>
<keyword evidence="1" id="KW-0472">Membrane</keyword>
<name>A0A167DAB5_9GAMM</name>
<sequence>MEASIKKSVNKISMACGGVIALQGLNINFIISLAISFIVLFCVSALVKANIQSSLAKGELNKEELQKAILTSPYIWLGLLAFVILALYF</sequence>
<evidence type="ECO:0000313" key="3">
    <source>
        <dbReference type="Proteomes" id="UP000076643"/>
    </source>
</evidence>
<dbReference type="EMBL" id="AUYB01000002">
    <property type="protein sequence ID" value="KZN48606.1"/>
    <property type="molecule type" value="Genomic_DNA"/>
</dbReference>
<accession>A0A167DAB5</accession>
<feature type="transmembrane region" description="Helical" evidence="1">
    <location>
        <begin position="27"/>
        <end position="47"/>
    </location>
</feature>
<evidence type="ECO:0000313" key="2">
    <source>
        <dbReference type="EMBL" id="KZN48606.1"/>
    </source>
</evidence>
<dbReference type="AlphaFoldDB" id="A0A167DAB5"/>
<keyword evidence="1" id="KW-0812">Transmembrane</keyword>
<evidence type="ECO:0000256" key="1">
    <source>
        <dbReference type="SAM" id="Phobius"/>
    </source>
</evidence>
<proteinExistence type="predicted"/>
<dbReference type="Proteomes" id="UP000076643">
    <property type="component" value="Unassembled WGS sequence"/>
</dbReference>
<comment type="caution">
    <text evidence="2">The sequence shown here is derived from an EMBL/GenBank/DDBJ whole genome shotgun (WGS) entry which is preliminary data.</text>
</comment>
<gene>
    <name evidence="2" type="ORF">N475_06140</name>
</gene>
<dbReference type="PATRIC" id="fig|1365250.3.peg.79"/>
<reference evidence="2 3" key="1">
    <citation type="submission" date="2013-07" db="EMBL/GenBank/DDBJ databases">
        <title>Comparative Genomic and Metabolomic Analysis of Twelve Strains of Pseudoalteromonas luteoviolacea.</title>
        <authorList>
            <person name="Vynne N.G."/>
            <person name="Mansson M."/>
            <person name="Gram L."/>
        </authorList>
    </citation>
    <scope>NUCLEOTIDE SEQUENCE [LARGE SCALE GENOMIC DNA]</scope>
    <source>
        <strain evidence="2 3">DSM 6061</strain>
    </source>
</reference>
<organism evidence="2 3">
    <name type="scientific">Pseudoalteromonas luteoviolacea DSM 6061</name>
    <dbReference type="NCBI Taxonomy" id="1365250"/>
    <lineage>
        <taxon>Bacteria</taxon>
        <taxon>Pseudomonadati</taxon>
        <taxon>Pseudomonadota</taxon>
        <taxon>Gammaproteobacteria</taxon>
        <taxon>Alteromonadales</taxon>
        <taxon>Pseudoalteromonadaceae</taxon>
        <taxon>Pseudoalteromonas</taxon>
    </lineage>
</organism>
<keyword evidence="3" id="KW-1185">Reference proteome</keyword>
<protein>
    <submittedName>
        <fullName evidence="2">Uncharacterized protein</fullName>
    </submittedName>
</protein>